<organism evidence="2 3">
    <name type="scientific">Trichoglossum hirsutum</name>
    <dbReference type="NCBI Taxonomy" id="265104"/>
    <lineage>
        <taxon>Eukaryota</taxon>
        <taxon>Fungi</taxon>
        <taxon>Dikarya</taxon>
        <taxon>Ascomycota</taxon>
        <taxon>Pezizomycotina</taxon>
        <taxon>Geoglossomycetes</taxon>
        <taxon>Geoglossales</taxon>
        <taxon>Geoglossaceae</taxon>
        <taxon>Trichoglossum</taxon>
    </lineage>
</organism>
<reference evidence="2" key="1">
    <citation type="submission" date="2021-03" db="EMBL/GenBank/DDBJ databases">
        <title>Comparative genomics and phylogenomic investigation of the class Geoglossomycetes provide insights into ecological specialization and systematics.</title>
        <authorList>
            <person name="Melie T."/>
            <person name="Pirro S."/>
            <person name="Miller A.N."/>
            <person name="Quandt A."/>
        </authorList>
    </citation>
    <scope>NUCLEOTIDE SEQUENCE</scope>
    <source>
        <strain evidence="2">CAQ_001_2017</strain>
    </source>
</reference>
<dbReference type="EMBL" id="JAGHQM010000569">
    <property type="protein sequence ID" value="KAH0559564.1"/>
    <property type="molecule type" value="Genomic_DNA"/>
</dbReference>
<feature type="compositionally biased region" description="Low complexity" evidence="1">
    <location>
        <begin position="228"/>
        <end position="239"/>
    </location>
</feature>
<keyword evidence="3" id="KW-1185">Reference proteome</keyword>
<evidence type="ECO:0000313" key="2">
    <source>
        <dbReference type="EMBL" id="KAH0559564.1"/>
    </source>
</evidence>
<evidence type="ECO:0000256" key="1">
    <source>
        <dbReference type="SAM" id="MobiDB-lite"/>
    </source>
</evidence>
<comment type="caution">
    <text evidence="2">The sequence shown here is derived from an EMBL/GenBank/DDBJ whole genome shotgun (WGS) entry which is preliminary data.</text>
</comment>
<feature type="region of interest" description="Disordered" evidence="1">
    <location>
        <begin position="296"/>
        <end position="336"/>
    </location>
</feature>
<gene>
    <name evidence="2" type="ORF">GP486_003918</name>
</gene>
<accession>A0A9P8LC08</accession>
<feature type="compositionally biased region" description="Basic and acidic residues" evidence="1">
    <location>
        <begin position="211"/>
        <end position="226"/>
    </location>
</feature>
<feature type="compositionally biased region" description="Acidic residues" evidence="1">
    <location>
        <begin position="299"/>
        <end position="328"/>
    </location>
</feature>
<dbReference type="Proteomes" id="UP000750711">
    <property type="component" value="Unassembled WGS sequence"/>
</dbReference>
<dbReference type="AlphaFoldDB" id="A0A9P8LC08"/>
<feature type="region of interest" description="Disordered" evidence="1">
    <location>
        <begin position="186"/>
        <end position="246"/>
    </location>
</feature>
<evidence type="ECO:0000313" key="3">
    <source>
        <dbReference type="Proteomes" id="UP000750711"/>
    </source>
</evidence>
<sequence length="336" mass="37123">MRLALRQCLSCGMAQHLAAYISKQIRVRSLAGKGSYRSQRQQRMRKRLAPLILTLFQFFERYQHRLLAETYEGNKISYQDADQPILIQQEIMESYNPALLVRVSQTYHLLLYLLRRRLAPPSRSFSLARTRSGRSLTRLAEDSVVKLLIIGGLSQVQRILSIKNRSRRRKALEKWIAGLQPQENSGVVEGVSAEPQPNRHSAAVAVGGGGGREESRNSGKALEHGRTPSSSSSSSSSPPSGLPMPRPSAAAIARLIPVLPPLGAVWVPSARELVLAKGLDATDVGVWELFIDELTSGNDSEEGEFEYLEDSGDEDPDDSGEEGEEMMELDGQTLTE</sequence>
<name>A0A9P8LC08_9PEZI</name>
<proteinExistence type="predicted"/>
<protein>
    <submittedName>
        <fullName evidence="2">Uncharacterized protein</fullName>
    </submittedName>
</protein>